<gene>
    <name evidence="5" type="primary">LOC120263496</name>
</gene>
<dbReference type="RefSeq" id="XP_039127354.1">
    <property type="nucleotide sequence ID" value="XM_039271420.1"/>
</dbReference>
<evidence type="ECO:0000313" key="4">
    <source>
        <dbReference type="Proteomes" id="UP001515500"/>
    </source>
</evidence>
<proteinExistence type="inferred from homology"/>
<dbReference type="EC" id="2.7.1.82" evidence="3"/>
<evidence type="ECO:0000313" key="5">
    <source>
        <dbReference type="RefSeq" id="XP_039127354.1"/>
    </source>
</evidence>
<reference evidence="5" key="1">
    <citation type="submission" date="2025-08" db="UniProtKB">
        <authorList>
            <consortium name="RefSeq"/>
        </authorList>
    </citation>
    <scope>IDENTIFICATION</scope>
</reference>
<dbReference type="Pfam" id="PF01633">
    <property type="entry name" value="Choline_kinase"/>
    <property type="match status" value="1"/>
</dbReference>
<dbReference type="SUPFAM" id="SSF56112">
    <property type="entry name" value="Protein kinase-like (PK-like)"/>
    <property type="match status" value="1"/>
</dbReference>
<name>A0AB40BJ19_DIOCR</name>
<dbReference type="Proteomes" id="UP001515500">
    <property type="component" value="Chromosome 6"/>
</dbReference>
<evidence type="ECO:0000256" key="1">
    <source>
        <dbReference type="ARBA" id="ARBA00037883"/>
    </source>
</evidence>
<dbReference type="PANTHER" id="PTHR22603:SF66">
    <property type="entry name" value="ETHANOLAMINE KINASE"/>
    <property type="match status" value="1"/>
</dbReference>
<evidence type="ECO:0000256" key="2">
    <source>
        <dbReference type="ARBA" id="ARBA00038211"/>
    </source>
</evidence>
<keyword evidence="5" id="KW-0418">Kinase</keyword>
<dbReference type="AlphaFoldDB" id="A0AB40BJ19"/>
<evidence type="ECO:0000256" key="3">
    <source>
        <dbReference type="ARBA" id="ARBA00038874"/>
    </source>
</evidence>
<dbReference type="InterPro" id="IPR011009">
    <property type="entry name" value="Kinase-like_dom_sf"/>
</dbReference>
<dbReference type="Gene3D" id="3.90.1200.10">
    <property type="match status" value="1"/>
</dbReference>
<dbReference type="GeneID" id="120263496"/>
<keyword evidence="5" id="KW-0808">Transferase</keyword>
<dbReference type="GO" id="GO:0004305">
    <property type="term" value="F:ethanolamine kinase activity"/>
    <property type="evidence" value="ECO:0007669"/>
    <property type="project" value="UniProtKB-EC"/>
</dbReference>
<comment type="pathway">
    <text evidence="1">Phospholipid metabolism; phosphatidylethanolamine biosynthesis; phosphatidylethanolamine from ethanolamine: step 1/3.</text>
</comment>
<keyword evidence="4" id="KW-1185">Reference proteome</keyword>
<comment type="similarity">
    <text evidence="2">Belongs to the choline/ethanolamine kinase family.</text>
</comment>
<dbReference type="GO" id="GO:0006646">
    <property type="term" value="P:phosphatidylethanolamine biosynthetic process"/>
    <property type="evidence" value="ECO:0007669"/>
    <property type="project" value="TreeGrafter"/>
</dbReference>
<dbReference type="GO" id="GO:0005737">
    <property type="term" value="C:cytoplasm"/>
    <property type="evidence" value="ECO:0007669"/>
    <property type="project" value="TreeGrafter"/>
</dbReference>
<organism evidence="4 5">
    <name type="scientific">Dioscorea cayennensis subsp. rotundata</name>
    <name type="common">White Guinea yam</name>
    <name type="synonym">Dioscorea rotundata</name>
    <dbReference type="NCBI Taxonomy" id="55577"/>
    <lineage>
        <taxon>Eukaryota</taxon>
        <taxon>Viridiplantae</taxon>
        <taxon>Streptophyta</taxon>
        <taxon>Embryophyta</taxon>
        <taxon>Tracheophyta</taxon>
        <taxon>Spermatophyta</taxon>
        <taxon>Magnoliopsida</taxon>
        <taxon>Liliopsida</taxon>
        <taxon>Dioscoreales</taxon>
        <taxon>Dioscoreaceae</taxon>
        <taxon>Dioscorea</taxon>
    </lineage>
</organism>
<dbReference type="CDD" id="cd05157">
    <property type="entry name" value="ETNK_euk"/>
    <property type="match status" value="1"/>
</dbReference>
<sequence length="390" mass="44693">MGLENKGRDLIVAMDGEKRIGGDSLERAVLAEIPTSHISIDISLSINDLKSRIIELCKDLFDKWSDLDDSHFSVETISGGITNRLLKASVRESSGNVVSLTIRLYGPNTDLVVDRKRELKAMPHLSVAGFGAELLGLFDNGMVQSFINARTLSAIDMGKPEVAVEIAKQLRMFHQVEVPGSKDPQLWNDIFKFYREAAELSFEDPLKQAKYDKISFEEVLEEVNILKDLTDQLKAPIVFAHNDLLCGNLMMNDAEGKLYFIDFEYGSYSYRGYDIANHFNEYAGYECDYGLYPDIDAQYNFFRHYLQPDKPYEVPDEDLRVLYVETNTYRLASHIYWALWAIIQVSSKAKMSPLDFNYLGYFFLRYSEYKKHKEASFQLAKKHLSEVCFS</sequence>
<protein>
    <recommendedName>
        <fullName evidence="3">ethanolamine kinase</fullName>
        <ecNumber evidence="3">2.7.1.82</ecNumber>
    </recommendedName>
</protein>
<dbReference type="Gene3D" id="3.30.200.20">
    <property type="entry name" value="Phosphorylase Kinase, domain 1"/>
    <property type="match status" value="1"/>
</dbReference>
<dbReference type="PANTHER" id="PTHR22603">
    <property type="entry name" value="CHOLINE/ETHANOALAMINE KINASE"/>
    <property type="match status" value="1"/>
</dbReference>
<accession>A0AB40BJ19</accession>